<evidence type="ECO:0000313" key="2">
    <source>
        <dbReference type="WBParaSite" id="ES5_v2.g25035.t1"/>
    </source>
</evidence>
<dbReference type="Proteomes" id="UP000887579">
    <property type="component" value="Unplaced"/>
</dbReference>
<sequence length="492" mass="55214">SSSPTTEKRKPLQPQDKGETPSQNGYHPPKKDDSGDNGQQPPPLRLVRGERRDIEEEIANRILSDISEENSIAGSLASLDDVEPLLKFNNRKNRSSNRRSRSRSSTPLAEGSEGSLTPLALSPGPTGDSIDPLKEFFGENHIPNVPEFNDPSVPVGAPVFIDGLHKAAITVDLNTGKVRSSLSPRPRSGTPGTKSPILVSPGREHKMEVVIATKRGKQGRTSPMHDSADPLKKKRGVGDSDDEDDSPRKARKSTHNKDDDFDDLMDEVEKIKQKYKKGPEVDDLEKYRPKNFYKEEEDFHQKEEDIDDYPWESNYQIGPDTLLLATRGPEFNARVRDYRQDIDDYPWESNYQIGPDTLLLATRGPEFNARVRDYRREIWGDGAPLVRQGFLGYRNQDITVRERRRFTDLIREDPNVAKSIQQTTKASEQFQNGSIRKVTTTTVTGVPNATRKNQDGTYGPIFKNRLRDVCFVENAGQLILKCSVIGDPAPGK</sequence>
<dbReference type="WBParaSite" id="ES5_v2.g25035.t1">
    <property type="protein sequence ID" value="ES5_v2.g25035.t1"/>
    <property type="gene ID" value="ES5_v2.g25035"/>
</dbReference>
<reference evidence="2" key="1">
    <citation type="submission" date="2022-11" db="UniProtKB">
        <authorList>
            <consortium name="WormBaseParasite"/>
        </authorList>
    </citation>
    <scope>IDENTIFICATION</scope>
</reference>
<accession>A0AC34G5P0</accession>
<proteinExistence type="predicted"/>
<organism evidence="1 2">
    <name type="scientific">Panagrolaimus sp. ES5</name>
    <dbReference type="NCBI Taxonomy" id="591445"/>
    <lineage>
        <taxon>Eukaryota</taxon>
        <taxon>Metazoa</taxon>
        <taxon>Ecdysozoa</taxon>
        <taxon>Nematoda</taxon>
        <taxon>Chromadorea</taxon>
        <taxon>Rhabditida</taxon>
        <taxon>Tylenchina</taxon>
        <taxon>Panagrolaimomorpha</taxon>
        <taxon>Panagrolaimoidea</taxon>
        <taxon>Panagrolaimidae</taxon>
        <taxon>Panagrolaimus</taxon>
    </lineage>
</organism>
<evidence type="ECO:0000313" key="1">
    <source>
        <dbReference type="Proteomes" id="UP000887579"/>
    </source>
</evidence>
<protein>
    <submittedName>
        <fullName evidence="2">Uncharacterized protein</fullName>
    </submittedName>
</protein>
<name>A0AC34G5P0_9BILA</name>